<protein>
    <submittedName>
        <fullName evidence="2">Uncharacterized protein</fullName>
    </submittedName>
</protein>
<keyword evidence="1" id="KW-1133">Transmembrane helix</keyword>
<evidence type="ECO:0000313" key="2">
    <source>
        <dbReference type="EnsemblMetazoa" id="SMAR000370-PA"/>
    </source>
</evidence>
<keyword evidence="3" id="KW-1185">Reference proteome</keyword>
<dbReference type="Proteomes" id="UP000014500">
    <property type="component" value="Unassembled WGS sequence"/>
</dbReference>
<evidence type="ECO:0000256" key="1">
    <source>
        <dbReference type="SAM" id="Phobius"/>
    </source>
</evidence>
<reference evidence="2" key="2">
    <citation type="submission" date="2015-02" db="UniProtKB">
        <authorList>
            <consortium name="EnsemblMetazoa"/>
        </authorList>
    </citation>
    <scope>IDENTIFICATION</scope>
</reference>
<organism evidence="2 3">
    <name type="scientific">Strigamia maritima</name>
    <name type="common">European centipede</name>
    <name type="synonym">Geophilus maritimus</name>
    <dbReference type="NCBI Taxonomy" id="126957"/>
    <lineage>
        <taxon>Eukaryota</taxon>
        <taxon>Metazoa</taxon>
        <taxon>Ecdysozoa</taxon>
        <taxon>Arthropoda</taxon>
        <taxon>Myriapoda</taxon>
        <taxon>Chilopoda</taxon>
        <taxon>Pleurostigmophora</taxon>
        <taxon>Geophilomorpha</taxon>
        <taxon>Linotaeniidae</taxon>
        <taxon>Strigamia</taxon>
    </lineage>
</organism>
<dbReference type="EMBL" id="JH429979">
    <property type="status" value="NOT_ANNOTATED_CDS"/>
    <property type="molecule type" value="Genomic_DNA"/>
</dbReference>
<feature type="transmembrane region" description="Helical" evidence="1">
    <location>
        <begin position="12"/>
        <end position="32"/>
    </location>
</feature>
<keyword evidence="1" id="KW-0812">Transmembrane</keyword>
<reference evidence="3" key="1">
    <citation type="submission" date="2011-05" db="EMBL/GenBank/DDBJ databases">
        <authorList>
            <person name="Richards S.R."/>
            <person name="Qu J."/>
            <person name="Jiang H."/>
            <person name="Jhangiani S.N."/>
            <person name="Agravi P."/>
            <person name="Goodspeed R."/>
            <person name="Gross S."/>
            <person name="Mandapat C."/>
            <person name="Jackson L."/>
            <person name="Mathew T."/>
            <person name="Pu L."/>
            <person name="Thornton R."/>
            <person name="Saada N."/>
            <person name="Wilczek-Boney K.B."/>
            <person name="Lee S."/>
            <person name="Kovar C."/>
            <person name="Wu Y."/>
            <person name="Scherer S.E."/>
            <person name="Worley K.C."/>
            <person name="Muzny D.M."/>
            <person name="Gibbs R."/>
        </authorList>
    </citation>
    <scope>NUCLEOTIDE SEQUENCE</scope>
    <source>
        <strain evidence="3">Brora</strain>
    </source>
</reference>
<sequence>MYECSVYQWSNVFVYVRFILVRFSMSVSVCQIKRCVWPKSPLASINSILSIYLQSGLEMGTVLILTVAPRHHTCRIKSKPTFPKLSTLSLGQILFKYKCQTAKQHTFTGNRKVNQYSANTLHNIMNNVRIRHTHIKIRKNSSKFINTINSDKY</sequence>
<dbReference type="EnsemblMetazoa" id="SMAR000370-RA">
    <property type="protein sequence ID" value="SMAR000370-PA"/>
    <property type="gene ID" value="SMAR000370"/>
</dbReference>
<proteinExistence type="predicted"/>
<dbReference type="HOGENOM" id="CLU_1715548_0_0_1"/>
<keyword evidence="1" id="KW-0472">Membrane</keyword>
<name>T1IHQ0_STRMM</name>
<evidence type="ECO:0000313" key="3">
    <source>
        <dbReference type="Proteomes" id="UP000014500"/>
    </source>
</evidence>
<accession>T1IHQ0</accession>
<dbReference type="AlphaFoldDB" id="T1IHQ0"/>